<keyword evidence="2" id="KW-1185">Reference proteome</keyword>
<dbReference type="NCBIfam" id="NF033894">
    <property type="entry name" value="Eex_IncN"/>
    <property type="match status" value="1"/>
</dbReference>
<dbReference type="EMBL" id="MOEC01000002">
    <property type="protein sequence ID" value="OIS94912.1"/>
    <property type="molecule type" value="Genomic_DNA"/>
</dbReference>
<dbReference type="Proteomes" id="UP000182985">
    <property type="component" value="Unassembled WGS sequence"/>
</dbReference>
<evidence type="ECO:0008006" key="3">
    <source>
        <dbReference type="Google" id="ProtNLM"/>
    </source>
</evidence>
<proteinExistence type="predicted"/>
<comment type="caution">
    <text evidence="1">The sequence shown here is derived from an EMBL/GenBank/DDBJ whole genome shotgun (WGS) entry which is preliminary data.</text>
</comment>
<dbReference type="GeneID" id="57305114"/>
<reference evidence="1 2" key="1">
    <citation type="submission" date="2016-10" db="EMBL/GenBank/DDBJ databases">
        <title>The Draft Genome Sequence of the Potato Rhizosphere Bacteria Ochrobactrum sp. IPA7.2.</title>
        <authorList>
            <person name="Gogoleva N.E."/>
            <person name="Khlopko Y.A."/>
            <person name="Burygin G.L."/>
            <person name="Plotnikov A.O."/>
        </authorList>
    </citation>
    <scope>NUCLEOTIDE SEQUENCE [LARGE SCALE GENOMIC DNA]</scope>
    <source>
        <strain evidence="1 2">IPA7.2</strain>
    </source>
</reference>
<dbReference type="InterPro" id="IPR047937">
    <property type="entry name" value="Eex_IncN-like"/>
</dbReference>
<evidence type="ECO:0000313" key="2">
    <source>
        <dbReference type="Proteomes" id="UP000182985"/>
    </source>
</evidence>
<evidence type="ECO:0000313" key="1">
    <source>
        <dbReference type="EMBL" id="OIS94912.1"/>
    </source>
</evidence>
<organism evidence="1 2">
    <name type="scientific">Brucella cytisi</name>
    <dbReference type="NCBI Taxonomy" id="407152"/>
    <lineage>
        <taxon>Bacteria</taxon>
        <taxon>Pseudomonadati</taxon>
        <taxon>Pseudomonadota</taxon>
        <taxon>Alphaproteobacteria</taxon>
        <taxon>Hyphomicrobiales</taxon>
        <taxon>Brucellaceae</taxon>
        <taxon>Brucella/Ochrobactrum group</taxon>
        <taxon>Brucella</taxon>
    </lineage>
</organism>
<dbReference type="OrthoDB" id="7306558at2"/>
<gene>
    <name evidence="1" type="ORF">BLA27_02645</name>
</gene>
<dbReference type="RefSeq" id="WP_006468251.1">
    <property type="nucleotide sequence ID" value="NZ_JBHJZM010000001.1"/>
</dbReference>
<protein>
    <recommendedName>
        <fullName evidence="3">EexN family lipoprotein</fullName>
    </recommendedName>
</protein>
<name>A0A1J6III8_9HYPH</name>
<dbReference type="AlphaFoldDB" id="A0A1J6III8"/>
<sequence>MKRLVSIAVLVCLTGCSEEKDPTFPVETLMADETLLNRILAECRNDPGHLRGTPGCVNAEAADGKRRLRKMRETLGN</sequence>
<accession>A0A1J6III8</accession>